<proteinExistence type="predicted"/>
<dbReference type="PANTHER" id="PTHR43445:SF1">
    <property type="entry name" value="PGA SYNTHASE CAPB"/>
    <property type="match status" value="1"/>
</dbReference>
<accession>A0A832I684</accession>
<dbReference type="InterPro" id="IPR013221">
    <property type="entry name" value="Mur_ligase_cen"/>
</dbReference>
<dbReference type="GO" id="GO:0045227">
    <property type="term" value="P:capsule polysaccharide biosynthetic process"/>
    <property type="evidence" value="ECO:0007669"/>
    <property type="project" value="InterPro"/>
</dbReference>
<dbReference type="PANTHER" id="PTHR43445">
    <property type="entry name" value="UDP-N-ACETYLMURAMATE--L-ALANINE LIGASE-RELATED"/>
    <property type="match status" value="1"/>
</dbReference>
<feature type="domain" description="Mur ligase central" evidence="1">
    <location>
        <begin position="39"/>
        <end position="198"/>
    </location>
</feature>
<dbReference type="GO" id="GO:0016020">
    <property type="term" value="C:membrane"/>
    <property type="evidence" value="ECO:0007669"/>
    <property type="project" value="InterPro"/>
</dbReference>
<dbReference type="PRINTS" id="PR01758">
    <property type="entry name" value="CAPSULEPROTB"/>
</dbReference>
<evidence type="ECO:0000313" key="2">
    <source>
        <dbReference type="EMBL" id="HGZ79145.1"/>
    </source>
</evidence>
<name>A0A832I684_9THEM</name>
<dbReference type="InterPro" id="IPR050061">
    <property type="entry name" value="MurCDEF_pg_biosynth"/>
</dbReference>
<evidence type="ECO:0000259" key="1">
    <source>
        <dbReference type="Pfam" id="PF08245"/>
    </source>
</evidence>
<gene>
    <name evidence="2" type="primary">pgsB</name>
    <name evidence="2" type="ORF">ENW55_04085</name>
</gene>
<dbReference type="Gene3D" id="3.40.1190.10">
    <property type="entry name" value="Mur-like, catalytic domain"/>
    <property type="match status" value="1"/>
</dbReference>
<dbReference type="GO" id="GO:0005524">
    <property type="term" value="F:ATP binding"/>
    <property type="evidence" value="ECO:0007669"/>
    <property type="project" value="InterPro"/>
</dbReference>
<dbReference type="AlphaFoldDB" id="A0A832I684"/>
<organism evidence="2">
    <name type="scientific">Pseudothermotoga hypogea</name>
    <dbReference type="NCBI Taxonomy" id="57487"/>
    <lineage>
        <taxon>Bacteria</taxon>
        <taxon>Thermotogati</taxon>
        <taxon>Thermotogota</taxon>
        <taxon>Thermotogae</taxon>
        <taxon>Thermotogales</taxon>
        <taxon>Thermotogaceae</taxon>
        <taxon>Pseudothermotoga</taxon>
    </lineage>
</organism>
<sequence length="387" mass="43422">MEISMVVSLLCLLAFITYLSVEAFYARSIREGLKLRIVVTGVRGKSSTTRLITFALRRTGMRVLGKVTGSKPVLLYPDGEEIAIHRRTKPSVLEQVRVLLRLAKRLRVTAVVCESMSVKPEILGCEIQNILKPHIIVITRLTVDHMDDLGTTIEEVRRNIVSACSTGSTVISMKGNLDEASLSILRRKNCTVLEVEPKQYVSKPTDYFEFEENITLALAVCKTVGIREKDLEEVFLNVRGDIGALRCWKLPNGVIAINGFAANDPDSTIRIFAKARQFLDSSGLFVKKLVGILNLRSDRVDRTIQWLKHLRSWFPFDLLYVTGSDSTLFAKRLGNPKCIPRDLERIINDLDDLESGTVVFGFGNIANAGLRLVNIWQERGTCLRQQS</sequence>
<protein>
    <submittedName>
        <fullName evidence="2">Poly-gamma-glutamate synthase PgsB</fullName>
    </submittedName>
</protein>
<dbReference type="InterPro" id="IPR036565">
    <property type="entry name" value="Mur-like_cat_sf"/>
</dbReference>
<dbReference type="Pfam" id="PF08245">
    <property type="entry name" value="Mur_ligase_M"/>
    <property type="match status" value="1"/>
</dbReference>
<dbReference type="GO" id="GO:0016881">
    <property type="term" value="F:acid-amino acid ligase activity"/>
    <property type="evidence" value="ECO:0007669"/>
    <property type="project" value="InterPro"/>
</dbReference>
<reference evidence="2" key="1">
    <citation type="journal article" date="2020" name="mSystems">
        <title>Genome- and Community-Level Interaction Insights into Carbon Utilization and Element Cycling Functions of Hydrothermarchaeota in Hydrothermal Sediment.</title>
        <authorList>
            <person name="Zhou Z."/>
            <person name="Liu Y."/>
            <person name="Xu W."/>
            <person name="Pan J."/>
            <person name="Luo Z.H."/>
            <person name="Li M."/>
        </authorList>
    </citation>
    <scope>NUCLEOTIDE SEQUENCE [LARGE SCALE GENOMIC DNA]</scope>
    <source>
        <strain evidence="2">SpSt-86</strain>
    </source>
</reference>
<dbReference type="EMBL" id="DTKQ01000032">
    <property type="protein sequence ID" value="HGZ79145.1"/>
    <property type="molecule type" value="Genomic_DNA"/>
</dbReference>
<dbReference type="InterPro" id="IPR008337">
    <property type="entry name" value="Capsule_biosynth_CapB"/>
</dbReference>
<comment type="caution">
    <text evidence="2">The sequence shown here is derived from an EMBL/GenBank/DDBJ whole genome shotgun (WGS) entry which is preliminary data.</text>
</comment>
<dbReference type="SUPFAM" id="SSF53623">
    <property type="entry name" value="MurD-like peptide ligases, catalytic domain"/>
    <property type="match status" value="1"/>
</dbReference>
<dbReference type="NCBIfam" id="TIGR04012">
    <property type="entry name" value="poly_gGlu_PgsB"/>
    <property type="match status" value="1"/>
</dbReference>